<reference evidence="2" key="2">
    <citation type="journal article" date="2023" name="Plants (Basel)">
        <title>Annotation of the Turnera subulata (Passifloraceae) Draft Genome Reveals the S-Locus Evolved after the Divergence of Turneroideae from Passifloroideae in a Stepwise Manner.</title>
        <authorList>
            <person name="Henning P.M."/>
            <person name="Roalson E.H."/>
            <person name="Mir W."/>
            <person name="McCubbin A.G."/>
            <person name="Shore J.S."/>
        </authorList>
    </citation>
    <scope>NUCLEOTIDE SEQUENCE</scope>
    <source>
        <strain evidence="2">F60SS</strain>
    </source>
</reference>
<accession>A0A9Q0F1G6</accession>
<comment type="caution">
    <text evidence="2">The sequence shown here is derived from an EMBL/GenBank/DDBJ whole genome shotgun (WGS) entry which is preliminary data.</text>
</comment>
<organism evidence="2 3">
    <name type="scientific">Turnera subulata</name>
    <dbReference type="NCBI Taxonomy" id="218843"/>
    <lineage>
        <taxon>Eukaryota</taxon>
        <taxon>Viridiplantae</taxon>
        <taxon>Streptophyta</taxon>
        <taxon>Embryophyta</taxon>
        <taxon>Tracheophyta</taxon>
        <taxon>Spermatophyta</taxon>
        <taxon>Magnoliopsida</taxon>
        <taxon>eudicotyledons</taxon>
        <taxon>Gunneridae</taxon>
        <taxon>Pentapetalae</taxon>
        <taxon>rosids</taxon>
        <taxon>fabids</taxon>
        <taxon>Malpighiales</taxon>
        <taxon>Passifloraceae</taxon>
        <taxon>Turnera</taxon>
    </lineage>
</organism>
<feature type="compositionally biased region" description="Polar residues" evidence="1">
    <location>
        <begin position="52"/>
        <end position="61"/>
    </location>
</feature>
<evidence type="ECO:0000313" key="2">
    <source>
        <dbReference type="EMBL" id="KAJ4822489.1"/>
    </source>
</evidence>
<reference evidence="2" key="1">
    <citation type="submission" date="2022-02" db="EMBL/GenBank/DDBJ databases">
        <authorList>
            <person name="Henning P.M."/>
            <person name="McCubbin A.G."/>
            <person name="Shore J.S."/>
        </authorList>
    </citation>
    <scope>NUCLEOTIDE SEQUENCE</scope>
    <source>
        <strain evidence="2">F60SS</strain>
        <tissue evidence="2">Leaves</tissue>
    </source>
</reference>
<evidence type="ECO:0000313" key="3">
    <source>
        <dbReference type="Proteomes" id="UP001141552"/>
    </source>
</evidence>
<protein>
    <submittedName>
        <fullName evidence="2">Uncharacterized protein</fullName>
    </submittedName>
</protein>
<dbReference type="AlphaFoldDB" id="A0A9Q0F1G6"/>
<name>A0A9Q0F1G6_9ROSI</name>
<feature type="compositionally biased region" description="Low complexity" evidence="1">
    <location>
        <begin position="27"/>
        <end position="42"/>
    </location>
</feature>
<feature type="region of interest" description="Disordered" evidence="1">
    <location>
        <begin position="1"/>
        <end position="65"/>
    </location>
</feature>
<dbReference type="EMBL" id="JAKUCV010007667">
    <property type="protein sequence ID" value="KAJ4822489.1"/>
    <property type="molecule type" value="Genomic_DNA"/>
</dbReference>
<keyword evidence="3" id="KW-1185">Reference proteome</keyword>
<dbReference type="Proteomes" id="UP001141552">
    <property type="component" value="Unassembled WGS sequence"/>
</dbReference>
<sequence length="128" mass="13848">TAQAPPPAATTIISTKETQPHHRVQRPQRLPPRLRIGATPSPRVTPPSPSSFCATTNNYPSKTRRRPEVLTCCSRRPPPTTALAHASSSFARGLALLARRVAPLSRLADCTAVAQFCHVDVTCNSARF</sequence>
<evidence type="ECO:0000256" key="1">
    <source>
        <dbReference type="SAM" id="MobiDB-lite"/>
    </source>
</evidence>
<gene>
    <name evidence="2" type="ORF">Tsubulata_051516</name>
</gene>
<feature type="non-terminal residue" evidence="2">
    <location>
        <position position="128"/>
    </location>
</feature>
<proteinExistence type="predicted"/>